<reference evidence="2 3" key="1">
    <citation type="journal article" date="2019" name="New Phytol.">
        <title>Comparative genomics reveals unique wood-decay strategies and fruiting body development in the Schizophyllaceae.</title>
        <authorList>
            <person name="Almasi E."/>
            <person name="Sahu N."/>
            <person name="Krizsan K."/>
            <person name="Balint B."/>
            <person name="Kovacs G.M."/>
            <person name="Kiss B."/>
            <person name="Cseklye J."/>
            <person name="Drula E."/>
            <person name="Henrissat B."/>
            <person name="Nagy I."/>
            <person name="Chovatia M."/>
            <person name="Adam C."/>
            <person name="LaButti K."/>
            <person name="Lipzen A."/>
            <person name="Riley R."/>
            <person name="Grigoriev I.V."/>
            <person name="Nagy L.G."/>
        </authorList>
    </citation>
    <scope>NUCLEOTIDE SEQUENCE [LARGE SCALE GENOMIC DNA]</scope>
    <source>
        <strain evidence="2 3">NL-1724</strain>
    </source>
</reference>
<dbReference type="AlphaFoldDB" id="A0A550C7R1"/>
<protein>
    <submittedName>
        <fullName evidence="2">Uncharacterized protein</fullName>
    </submittedName>
</protein>
<name>A0A550C7R1_9AGAR</name>
<feature type="region of interest" description="Disordered" evidence="1">
    <location>
        <begin position="43"/>
        <end position="63"/>
    </location>
</feature>
<evidence type="ECO:0000313" key="2">
    <source>
        <dbReference type="EMBL" id="TRM60850.1"/>
    </source>
</evidence>
<evidence type="ECO:0000313" key="3">
    <source>
        <dbReference type="Proteomes" id="UP000320762"/>
    </source>
</evidence>
<sequence>MRKRAHICTPERVWTMRQPSMKRESRNGGIVSMEASSMMVMVLPKDNGSSEPPRRDKPASRPDLITWTRHVGIRIRCSARWLRPSRRVPLDDTICNSRACVHNPPPGGLLCRCTQTWSSPLRRTRTHPSQRAGPFSASPYMRARRPHAQRPSSQDARRPPQASSSSVARGSRIYKLCVCGRIPPGSERGEGTASSMDITLSSYRPVCFPASPRGRQVSILTHGSRWCSGWPTSVLLGSRGPRPCVAGGGLLAWWPRVLVDIRPQTTCTVDMYVDLATSTLIVPQCQRPLSREVDNPSSRNVDICHLADWPLVVVLAQPAPFTQRIARRLPLRRAEVGLIAHPTLLDSPVGDFLVSSPVGVFVRTQDELDVLTWAMSVSSSRQCRVPQKAISASSHSRRQTPHSRHCASHTSDPQLLVRTPIRRGIEHLTLSTLGSSYDRPYARLMAHVDRLPWSTSVSVEAACVASCRVDVACVVQSCRGLSLGVDVRLLRQAVVSYSLRFGILFASAHVSPHGRRPLSLHVSVIIARTPIVGSRCLPARDRRLFSACLRCPDIVVDLFAQSTAPRLHGRHLLACVLDIRYWNDRHLSVLSGDRRRTMKVANQRLMHSTSISYCGQSKSRLAPSYFKDSAWQLVDTRSILWTPTRQAL</sequence>
<keyword evidence="3" id="KW-1185">Reference proteome</keyword>
<accession>A0A550C7R1</accession>
<feature type="compositionally biased region" description="Basic residues" evidence="1">
    <location>
        <begin position="395"/>
        <end position="407"/>
    </location>
</feature>
<organism evidence="2 3">
    <name type="scientific">Schizophyllum amplum</name>
    <dbReference type="NCBI Taxonomy" id="97359"/>
    <lineage>
        <taxon>Eukaryota</taxon>
        <taxon>Fungi</taxon>
        <taxon>Dikarya</taxon>
        <taxon>Basidiomycota</taxon>
        <taxon>Agaricomycotina</taxon>
        <taxon>Agaricomycetes</taxon>
        <taxon>Agaricomycetidae</taxon>
        <taxon>Agaricales</taxon>
        <taxon>Schizophyllaceae</taxon>
        <taxon>Schizophyllum</taxon>
    </lineage>
</organism>
<dbReference type="Proteomes" id="UP000320762">
    <property type="component" value="Unassembled WGS sequence"/>
</dbReference>
<gene>
    <name evidence="2" type="ORF">BD626DRAFT_122854</name>
</gene>
<comment type="caution">
    <text evidence="2">The sequence shown here is derived from an EMBL/GenBank/DDBJ whole genome shotgun (WGS) entry which is preliminary data.</text>
</comment>
<proteinExistence type="predicted"/>
<feature type="region of interest" description="Disordered" evidence="1">
    <location>
        <begin position="390"/>
        <end position="411"/>
    </location>
</feature>
<feature type="region of interest" description="Disordered" evidence="1">
    <location>
        <begin position="121"/>
        <end position="168"/>
    </location>
</feature>
<evidence type="ECO:0000256" key="1">
    <source>
        <dbReference type="SAM" id="MobiDB-lite"/>
    </source>
</evidence>
<dbReference type="EMBL" id="VDMD01000020">
    <property type="protein sequence ID" value="TRM60850.1"/>
    <property type="molecule type" value="Genomic_DNA"/>
</dbReference>